<evidence type="ECO:0000313" key="1">
    <source>
        <dbReference type="EMBL" id="KLE33177.1"/>
    </source>
</evidence>
<accession>A0A0G9MR42</accession>
<name>A0A0G9MR42_9SPHN</name>
<reference evidence="1 2" key="1">
    <citation type="submission" date="2015-04" db="EMBL/GenBank/DDBJ databases">
        <title>The draft genome sequence of Erythrobacr gangjinensis K7-2.</title>
        <authorList>
            <person name="Zhuang L."/>
            <person name="Liu Y."/>
            <person name="Shao Z."/>
        </authorList>
    </citation>
    <scope>NUCLEOTIDE SEQUENCE [LARGE SCALE GENOMIC DNA]</scope>
    <source>
        <strain evidence="1 2">K7-2</strain>
    </source>
</reference>
<dbReference type="Proteomes" id="UP000053070">
    <property type="component" value="Unassembled WGS sequence"/>
</dbReference>
<protein>
    <submittedName>
        <fullName evidence="1">Deoxyribodipyrimidine photolyase</fullName>
    </submittedName>
</protein>
<dbReference type="GO" id="GO:0016491">
    <property type="term" value="F:oxidoreductase activity"/>
    <property type="evidence" value="ECO:0007669"/>
    <property type="project" value="InterPro"/>
</dbReference>
<gene>
    <name evidence="1" type="ORF">AAW01_04180</name>
</gene>
<dbReference type="SUPFAM" id="SSF51905">
    <property type="entry name" value="FAD/NAD(P)-binding domain"/>
    <property type="match status" value="1"/>
</dbReference>
<dbReference type="InterPro" id="IPR036188">
    <property type="entry name" value="FAD/NAD-bd_sf"/>
</dbReference>
<dbReference type="PANTHER" id="PTHR16128">
    <property type="entry name" value="FAD/NAD(P)-BINDING OXIDOREDUCTASE FAMILY PROTEIN"/>
    <property type="match status" value="1"/>
</dbReference>
<dbReference type="AlphaFoldDB" id="A0A0G9MR42"/>
<dbReference type="KEGG" id="egn:BMF35_a2259"/>
<dbReference type="GO" id="GO:0016829">
    <property type="term" value="F:lyase activity"/>
    <property type="evidence" value="ECO:0007669"/>
    <property type="project" value="UniProtKB-KW"/>
</dbReference>
<dbReference type="PRINTS" id="PR00419">
    <property type="entry name" value="ADXRDTASE"/>
</dbReference>
<dbReference type="PATRIC" id="fig|502682.8.peg.852"/>
<keyword evidence="1" id="KW-0456">Lyase</keyword>
<keyword evidence="2" id="KW-1185">Reference proteome</keyword>
<dbReference type="STRING" id="502682.BMF35_a2259"/>
<dbReference type="PANTHER" id="PTHR16128:SF5">
    <property type="entry name" value="FAD_NAD(P)-BINDING OXIDOREDUCTASE FAMILY PROTEIN"/>
    <property type="match status" value="1"/>
</dbReference>
<dbReference type="Gene3D" id="3.50.50.60">
    <property type="entry name" value="FAD/NAD(P)-binding domain"/>
    <property type="match status" value="1"/>
</dbReference>
<dbReference type="RefSeq" id="WP_047006026.1">
    <property type="nucleotide sequence ID" value="NZ_CP018097.1"/>
</dbReference>
<comment type="caution">
    <text evidence="1">The sequence shown here is derived from an EMBL/GenBank/DDBJ whole genome shotgun (WGS) entry which is preliminary data.</text>
</comment>
<dbReference type="EMBL" id="LBHC01000001">
    <property type="protein sequence ID" value="KLE33177.1"/>
    <property type="molecule type" value="Genomic_DNA"/>
</dbReference>
<evidence type="ECO:0000313" key="2">
    <source>
        <dbReference type="Proteomes" id="UP000053070"/>
    </source>
</evidence>
<dbReference type="Pfam" id="PF01593">
    <property type="entry name" value="Amino_oxidase"/>
    <property type="match status" value="1"/>
</dbReference>
<organism evidence="1 2">
    <name type="scientific">Aurantiacibacter gangjinensis</name>
    <dbReference type="NCBI Taxonomy" id="502682"/>
    <lineage>
        <taxon>Bacteria</taxon>
        <taxon>Pseudomonadati</taxon>
        <taxon>Pseudomonadota</taxon>
        <taxon>Alphaproteobacteria</taxon>
        <taxon>Sphingomonadales</taxon>
        <taxon>Erythrobacteraceae</taxon>
        <taxon>Aurantiacibacter</taxon>
    </lineage>
</organism>
<dbReference type="Pfam" id="PF13450">
    <property type="entry name" value="NAD_binding_8"/>
    <property type="match status" value="1"/>
</dbReference>
<sequence length="311" mass="33693">MPIAIVGAGMAGLTCASRLAEAGRAVRVFDKGRGPGGRMSARRVELDGETLHFDHGAQYFTARDERFRRQVERWHGEGVIAPWPAAKDGAWVGTPAMNAPIRVMADALGVQFGARVEAIRADESGWVLEGDGLPDEAFATVICAVPAEQVAPLFARHHNHLAELAQATVSDPCWTVMAAFDGRVDLNDTIHDAGAIGWAARNNSKPGRAEPECWVIQGSPDWSREYLEEEAEAVVRLLLEEFRTQAGGALPPLRHAAAHRWRYARSGDAGEGAIWDADKRIGACGDWLKGPRVECAFLSGWELAEAILKDG</sequence>
<dbReference type="OrthoDB" id="5792777at2"/>
<dbReference type="Gene3D" id="3.90.660.10">
    <property type="match status" value="1"/>
</dbReference>
<dbReference type="InterPro" id="IPR002937">
    <property type="entry name" value="Amino_oxidase"/>
</dbReference>
<proteinExistence type="predicted"/>